<dbReference type="RefSeq" id="XP_005192018.1">
    <property type="nucleotide sequence ID" value="XM_005191961.3"/>
</dbReference>
<dbReference type="EnsemblMetazoa" id="MDOA005779-RA">
    <property type="protein sequence ID" value="MDOA005779-PA"/>
    <property type="gene ID" value="MDOA005779"/>
</dbReference>
<evidence type="ECO:0000256" key="1">
    <source>
        <dbReference type="SAM" id="SignalP"/>
    </source>
</evidence>
<dbReference type="VEuPathDB" id="VectorBase:MDOA005779"/>
<evidence type="ECO:0000313" key="3">
    <source>
        <dbReference type="Proteomes" id="UP001652621"/>
    </source>
</evidence>
<dbReference type="EnsemblMetazoa" id="MDOA015066-RA">
    <property type="protein sequence ID" value="MDOA015066-PA"/>
    <property type="gene ID" value="MDOA015066"/>
</dbReference>
<organism evidence="2">
    <name type="scientific">Musca domestica</name>
    <name type="common">House fly</name>
    <dbReference type="NCBI Taxonomy" id="7370"/>
    <lineage>
        <taxon>Eukaryota</taxon>
        <taxon>Metazoa</taxon>
        <taxon>Ecdysozoa</taxon>
        <taxon>Arthropoda</taxon>
        <taxon>Hexapoda</taxon>
        <taxon>Insecta</taxon>
        <taxon>Pterygota</taxon>
        <taxon>Neoptera</taxon>
        <taxon>Endopterygota</taxon>
        <taxon>Diptera</taxon>
        <taxon>Brachycera</taxon>
        <taxon>Muscomorpha</taxon>
        <taxon>Muscoidea</taxon>
        <taxon>Muscidae</taxon>
        <taxon>Musca</taxon>
    </lineage>
</organism>
<proteinExistence type="predicted"/>
<dbReference type="VEuPathDB" id="VectorBase:MDOA002764"/>
<dbReference type="VEuPathDB" id="VectorBase:MDOA015066"/>
<evidence type="ECO:0000313" key="4">
    <source>
        <dbReference type="RefSeq" id="XP_005192018.1"/>
    </source>
</evidence>
<gene>
    <name evidence="2" type="primary">101897014</name>
    <name evidence="4" type="synonym">LOC101898916</name>
</gene>
<name>A0A1I8MA31_MUSDO</name>
<keyword evidence="3" id="KW-1185">Reference proteome</keyword>
<dbReference type="eggNOG" id="ENOG502T6TI">
    <property type="taxonomic scope" value="Eukaryota"/>
</dbReference>
<dbReference type="GeneID" id="101898916"/>
<reference evidence="2" key="1">
    <citation type="submission" date="2020-05" db="UniProtKB">
        <authorList>
            <consortium name="EnsemblMetazoa"/>
        </authorList>
    </citation>
    <scope>IDENTIFICATION</scope>
    <source>
        <strain evidence="2">Aabys</strain>
    </source>
</reference>
<feature type="chain" id="PRO_5014271548" evidence="1">
    <location>
        <begin position="20"/>
        <end position="92"/>
    </location>
</feature>
<dbReference type="Proteomes" id="UP001652621">
    <property type="component" value="Unplaced"/>
</dbReference>
<dbReference type="InterPro" id="IPR036508">
    <property type="entry name" value="Chitin-bd_dom_sf"/>
</dbReference>
<keyword evidence="1" id="KW-0732">Signal</keyword>
<dbReference type="EnsemblMetazoa" id="MDOA002764-RA">
    <property type="protein sequence ID" value="MDOA002764-PA"/>
    <property type="gene ID" value="MDOA002764"/>
</dbReference>
<dbReference type="SUPFAM" id="SSF57625">
    <property type="entry name" value="Invertebrate chitin-binding proteins"/>
    <property type="match status" value="1"/>
</dbReference>
<reference evidence="4" key="2">
    <citation type="submission" date="2025-04" db="UniProtKB">
        <authorList>
            <consortium name="RefSeq"/>
        </authorList>
    </citation>
    <scope>IDENTIFICATION</scope>
    <source>
        <strain evidence="4">Aabys</strain>
    </source>
</reference>
<protein>
    <submittedName>
        <fullName evidence="4">Uncharacterized protein LOC101898916</fullName>
    </submittedName>
</protein>
<dbReference type="PANTHER" id="PTHR20987">
    <property type="entry name" value="CHITIN-BINDING TYPE-2 DOMAIN-CONTAINING PROTEIN-RELATED"/>
    <property type="match status" value="1"/>
</dbReference>
<dbReference type="VEuPathDB" id="VectorBase:MDOMA2_008113"/>
<accession>A0A1I8MA31</accession>
<evidence type="ECO:0000313" key="2">
    <source>
        <dbReference type="EnsemblMetazoa" id="MDOA005779-PA"/>
    </source>
</evidence>
<feature type="signal peptide" evidence="1">
    <location>
        <begin position="1"/>
        <end position="19"/>
    </location>
</feature>
<sequence>MKFVICLALLACLIACGMCCDVDSNNMPSCTTKNVNVPVRNFWDPTGYWECKSATGTAEMVHCPDAQLFDEAKGQCIAWNEWTWTNPCPVAN</sequence>
<dbReference type="PANTHER" id="PTHR20987:SF0">
    <property type="entry name" value="CHITIN-BINDING TYPE-2 DOMAIN-CONTAINING PROTEIN-RELATED"/>
    <property type="match status" value="1"/>
</dbReference>
<dbReference type="KEGG" id="mde:101898916"/>
<dbReference type="AlphaFoldDB" id="A0A1I8MA31"/>
<dbReference type="OrthoDB" id="7913749at2759"/>
<dbReference type="GO" id="GO:0008061">
    <property type="term" value="F:chitin binding"/>
    <property type="evidence" value="ECO:0007669"/>
    <property type="project" value="InterPro"/>
</dbReference>